<organism evidence="1 2">
    <name type="scientific">Auriscalpium vulgare</name>
    <dbReference type="NCBI Taxonomy" id="40419"/>
    <lineage>
        <taxon>Eukaryota</taxon>
        <taxon>Fungi</taxon>
        <taxon>Dikarya</taxon>
        <taxon>Basidiomycota</taxon>
        <taxon>Agaricomycotina</taxon>
        <taxon>Agaricomycetes</taxon>
        <taxon>Russulales</taxon>
        <taxon>Auriscalpiaceae</taxon>
        <taxon>Auriscalpium</taxon>
    </lineage>
</organism>
<reference evidence="1" key="2">
    <citation type="journal article" date="2022" name="New Phytol.">
        <title>Evolutionary transition to the ectomycorrhizal habit in the genomes of a hyperdiverse lineage of mushroom-forming fungi.</title>
        <authorList>
            <person name="Looney B."/>
            <person name="Miyauchi S."/>
            <person name="Morin E."/>
            <person name="Drula E."/>
            <person name="Courty P.E."/>
            <person name="Kohler A."/>
            <person name="Kuo A."/>
            <person name="LaButti K."/>
            <person name="Pangilinan J."/>
            <person name="Lipzen A."/>
            <person name="Riley R."/>
            <person name="Andreopoulos W."/>
            <person name="He G."/>
            <person name="Johnson J."/>
            <person name="Nolan M."/>
            <person name="Tritt A."/>
            <person name="Barry K.W."/>
            <person name="Grigoriev I.V."/>
            <person name="Nagy L.G."/>
            <person name="Hibbett D."/>
            <person name="Henrissat B."/>
            <person name="Matheny P.B."/>
            <person name="Labbe J."/>
            <person name="Martin F.M."/>
        </authorList>
    </citation>
    <scope>NUCLEOTIDE SEQUENCE</scope>
    <source>
        <strain evidence="1">FP105234-sp</strain>
    </source>
</reference>
<reference evidence="1" key="1">
    <citation type="submission" date="2021-02" db="EMBL/GenBank/DDBJ databases">
        <authorList>
            <consortium name="DOE Joint Genome Institute"/>
            <person name="Ahrendt S."/>
            <person name="Looney B.P."/>
            <person name="Miyauchi S."/>
            <person name="Morin E."/>
            <person name="Drula E."/>
            <person name="Courty P.E."/>
            <person name="Chicoki N."/>
            <person name="Fauchery L."/>
            <person name="Kohler A."/>
            <person name="Kuo A."/>
            <person name="Labutti K."/>
            <person name="Pangilinan J."/>
            <person name="Lipzen A."/>
            <person name="Riley R."/>
            <person name="Andreopoulos W."/>
            <person name="He G."/>
            <person name="Johnson J."/>
            <person name="Barry K.W."/>
            <person name="Grigoriev I.V."/>
            <person name="Nagy L."/>
            <person name="Hibbett D."/>
            <person name="Henrissat B."/>
            <person name="Matheny P.B."/>
            <person name="Labbe J."/>
            <person name="Martin F."/>
        </authorList>
    </citation>
    <scope>NUCLEOTIDE SEQUENCE</scope>
    <source>
        <strain evidence="1">FP105234-sp</strain>
    </source>
</reference>
<protein>
    <submittedName>
        <fullName evidence="1">Uncharacterized protein</fullName>
    </submittedName>
</protein>
<name>A0ACB8S101_9AGAM</name>
<keyword evidence="2" id="KW-1185">Reference proteome</keyword>
<evidence type="ECO:0000313" key="1">
    <source>
        <dbReference type="EMBL" id="KAI0049675.1"/>
    </source>
</evidence>
<dbReference type="Proteomes" id="UP000814033">
    <property type="component" value="Unassembled WGS sequence"/>
</dbReference>
<proteinExistence type="predicted"/>
<dbReference type="EMBL" id="MU275870">
    <property type="protein sequence ID" value="KAI0049675.1"/>
    <property type="molecule type" value="Genomic_DNA"/>
</dbReference>
<sequence length="361" mass="38281">MADTDVHYDHGSLIHVIRAAHDGDAVDLVAVGGEHSVSVLQVTDKTAKSIASFHVGSRITALAWSSRTTSPSASDQWLIELTAASADFGLHLLTKSVDQPEDVFPFGGGLSGHHGTVNDMTFCGGPSDDSARYVATVSDDKILMVWDLYPALDIHSAIASPTPSASVSSSRHQPTAYVVPFPHALISVGSHPQTSKDLLVADARGAIAIVDWRADPARARAVELVDPRALADAAGGGAAGAGWRRDNSDIVGAAYGGRFSLWDVSKLHGGKPSFTGSTFPEGAHRFRWCPTHPDFFAISTKATPARVHVHSAAYPHAEPTTFTLAARPQRVQDFDFLGLRGIPRIAAGIGRELVIFFIGVE</sequence>
<comment type="caution">
    <text evidence="1">The sequence shown here is derived from an EMBL/GenBank/DDBJ whole genome shotgun (WGS) entry which is preliminary data.</text>
</comment>
<accession>A0ACB8S101</accession>
<evidence type="ECO:0000313" key="2">
    <source>
        <dbReference type="Proteomes" id="UP000814033"/>
    </source>
</evidence>
<gene>
    <name evidence="1" type="ORF">FA95DRAFT_1537636</name>
</gene>